<evidence type="ECO:0000256" key="1">
    <source>
        <dbReference type="SAM" id="MobiDB-lite"/>
    </source>
</evidence>
<dbReference type="Proteomes" id="UP001190700">
    <property type="component" value="Unassembled WGS sequence"/>
</dbReference>
<evidence type="ECO:0000313" key="3">
    <source>
        <dbReference type="Proteomes" id="UP001190700"/>
    </source>
</evidence>
<protein>
    <submittedName>
        <fullName evidence="2">Uncharacterized protein</fullName>
    </submittedName>
</protein>
<dbReference type="EMBL" id="LGRX02015903">
    <property type="protein sequence ID" value="KAK3262864.1"/>
    <property type="molecule type" value="Genomic_DNA"/>
</dbReference>
<feature type="region of interest" description="Disordered" evidence="1">
    <location>
        <begin position="359"/>
        <end position="460"/>
    </location>
</feature>
<organism evidence="2 3">
    <name type="scientific">Cymbomonas tetramitiformis</name>
    <dbReference type="NCBI Taxonomy" id="36881"/>
    <lineage>
        <taxon>Eukaryota</taxon>
        <taxon>Viridiplantae</taxon>
        <taxon>Chlorophyta</taxon>
        <taxon>Pyramimonadophyceae</taxon>
        <taxon>Pyramimonadales</taxon>
        <taxon>Pyramimonadaceae</taxon>
        <taxon>Cymbomonas</taxon>
    </lineage>
</organism>
<accession>A0AAE0KWB4</accession>
<gene>
    <name evidence="2" type="ORF">CYMTET_28299</name>
</gene>
<reference evidence="2 3" key="1">
    <citation type="journal article" date="2015" name="Genome Biol. Evol.">
        <title>Comparative Genomics of a Bacterivorous Green Alga Reveals Evolutionary Causalities and Consequences of Phago-Mixotrophic Mode of Nutrition.</title>
        <authorList>
            <person name="Burns J.A."/>
            <person name="Paasch A."/>
            <person name="Narechania A."/>
            <person name="Kim E."/>
        </authorList>
    </citation>
    <scope>NUCLEOTIDE SEQUENCE [LARGE SCALE GENOMIC DNA]</scope>
    <source>
        <strain evidence="2 3">PLY_AMNH</strain>
    </source>
</reference>
<name>A0AAE0KWB4_9CHLO</name>
<feature type="compositionally biased region" description="Basic and acidic residues" evidence="1">
    <location>
        <begin position="387"/>
        <end position="399"/>
    </location>
</feature>
<comment type="caution">
    <text evidence="2">The sequence shown here is derived from an EMBL/GenBank/DDBJ whole genome shotgun (WGS) entry which is preliminary data.</text>
</comment>
<evidence type="ECO:0000313" key="2">
    <source>
        <dbReference type="EMBL" id="KAK3262864.1"/>
    </source>
</evidence>
<keyword evidence="3" id="KW-1185">Reference proteome</keyword>
<proteinExistence type="predicted"/>
<feature type="compositionally biased region" description="Basic and acidic residues" evidence="1">
    <location>
        <begin position="436"/>
        <end position="450"/>
    </location>
</feature>
<sequence>MEHRAGVEPVPVEKGFHTFSAILCLDDQAFTEVMPESVESVYENGLPAPFQGYPTGHPLQRARLGGGTGWMMMWPSTHLAHRGVCPGKLFPICGDPEAAACLRTLPHQRSLSLSIFGAMTFLPNGAIDLENTVDTLPHQVRDMYGLPVRMVCFACREAILFEGSYEQLPRVYACQLCEHAIEGTELKQIGHVMCGSCHDLRQTLQPGMQVPLRIHALHPLHAAPLSTFQLMSPEEAKARAVVNFADVAMVCNKLRTTFGRDADISAEARARLKNLQFRLPRPAELQEQQPVDLSATPVQVSTVPDFHEHPIFKEMGLTCPTAQSVAFAVWVAARRTVPSSEPPHPVLQLLDDIAQRESPDMQPDVQSVMQHRAAESPDMQPDVQPDTSHRAAEAQRDPPDMQADMQPEVPHRAAETQQATPLDAAGKRKRRRKSSKKEARDAKRFRERLQRPKAPPPKAV</sequence>
<dbReference type="AlphaFoldDB" id="A0AAE0KWB4"/>